<sequence length="206" mass="22342">MPALEVNSAVTRKRESSLAGPESLPVAKPAASYSVSRQRTNDTPGAAAPRERLSGEVLVSEEPTVKQASTLLPPRAAAALIGPPKPLEPTVNTSRISAGSYGGALRPGEGLAMASYVQEGKRIPRRGEIGLKSEQIEAYEQAGYVMSGSRNLRMEAVRMRKENQVYTAEEQAALTRLNMQEREAREAKLLAQFQELARKKASNLNR</sequence>
<keyword evidence="5" id="KW-1185">Reference proteome</keyword>
<evidence type="ECO:0000256" key="2">
    <source>
        <dbReference type="SAM" id="MobiDB-lite"/>
    </source>
</evidence>
<dbReference type="PANTHER" id="PTHR13087">
    <property type="entry name" value="NF-KAPPA B ACTIVATING PROTEIN"/>
    <property type="match status" value="1"/>
</dbReference>
<feature type="compositionally biased region" description="Polar residues" evidence="2">
    <location>
        <begin position="33"/>
        <end position="43"/>
    </location>
</feature>
<accession>A0A5J4YY42</accession>
<feature type="region of interest" description="Disordered" evidence="2">
    <location>
        <begin position="1"/>
        <end position="54"/>
    </location>
</feature>
<evidence type="ECO:0000313" key="5">
    <source>
        <dbReference type="Proteomes" id="UP000324585"/>
    </source>
</evidence>
<dbReference type="OrthoDB" id="273141at2759"/>
<comment type="similarity">
    <text evidence="1">Belongs to the NKAP family.</text>
</comment>
<dbReference type="GO" id="GO:0005634">
    <property type="term" value="C:nucleus"/>
    <property type="evidence" value="ECO:0007669"/>
    <property type="project" value="TreeGrafter"/>
</dbReference>
<protein>
    <submittedName>
        <fullName evidence="4">NKAP-like protein</fullName>
    </submittedName>
</protein>
<organism evidence="4 5">
    <name type="scientific">Porphyridium purpureum</name>
    <name type="common">Red alga</name>
    <name type="synonym">Porphyridium cruentum</name>
    <dbReference type="NCBI Taxonomy" id="35688"/>
    <lineage>
        <taxon>Eukaryota</taxon>
        <taxon>Rhodophyta</taxon>
        <taxon>Bangiophyceae</taxon>
        <taxon>Porphyridiales</taxon>
        <taxon>Porphyridiaceae</taxon>
        <taxon>Porphyridium</taxon>
    </lineage>
</organism>
<dbReference type="GO" id="GO:0010468">
    <property type="term" value="P:regulation of gene expression"/>
    <property type="evidence" value="ECO:0007669"/>
    <property type="project" value="TreeGrafter"/>
</dbReference>
<feature type="domain" description="NF-kappa-B-activating protein C-terminal" evidence="3">
    <location>
        <begin position="100"/>
        <end position="197"/>
    </location>
</feature>
<dbReference type="PANTHER" id="PTHR13087:SF0">
    <property type="entry name" value="NFKB ACTIVATING PROTEIN LIKE"/>
    <property type="match status" value="1"/>
</dbReference>
<comment type="caution">
    <text evidence="4">The sequence shown here is derived from an EMBL/GenBank/DDBJ whole genome shotgun (WGS) entry which is preliminary data.</text>
</comment>
<reference evidence="5" key="1">
    <citation type="journal article" date="2019" name="Nat. Commun.">
        <title>Expansion of phycobilisome linker gene families in mesophilic red algae.</title>
        <authorList>
            <person name="Lee J."/>
            <person name="Kim D."/>
            <person name="Bhattacharya D."/>
            <person name="Yoon H.S."/>
        </authorList>
    </citation>
    <scope>NUCLEOTIDE SEQUENCE [LARGE SCALE GENOMIC DNA]</scope>
    <source>
        <strain evidence="5">CCMP 1328</strain>
    </source>
</reference>
<dbReference type="InterPro" id="IPR040466">
    <property type="entry name" value="NKAP"/>
</dbReference>
<dbReference type="GO" id="GO:0003682">
    <property type="term" value="F:chromatin binding"/>
    <property type="evidence" value="ECO:0007669"/>
    <property type="project" value="InterPro"/>
</dbReference>
<evidence type="ECO:0000259" key="3">
    <source>
        <dbReference type="Pfam" id="PF06047"/>
    </source>
</evidence>
<dbReference type="Proteomes" id="UP000324585">
    <property type="component" value="Unassembled WGS sequence"/>
</dbReference>
<evidence type="ECO:0000313" key="4">
    <source>
        <dbReference type="EMBL" id="KAA8496236.1"/>
    </source>
</evidence>
<gene>
    <name evidence="4" type="ORF">FVE85_2391</name>
</gene>
<dbReference type="Pfam" id="PF06047">
    <property type="entry name" value="Nkap_C"/>
    <property type="match status" value="1"/>
</dbReference>
<name>A0A5J4YY42_PORPP</name>
<dbReference type="InterPro" id="IPR009269">
    <property type="entry name" value="NKAP_C"/>
</dbReference>
<evidence type="ECO:0000256" key="1">
    <source>
        <dbReference type="ARBA" id="ARBA00009313"/>
    </source>
</evidence>
<dbReference type="AlphaFoldDB" id="A0A5J4YY42"/>
<dbReference type="EMBL" id="VRMN01000003">
    <property type="protein sequence ID" value="KAA8496236.1"/>
    <property type="molecule type" value="Genomic_DNA"/>
</dbReference>
<proteinExistence type="inferred from homology"/>